<protein>
    <submittedName>
        <fullName evidence="1">Uncharacterized protein</fullName>
    </submittedName>
</protein>
<dbReference type="EMBL" id="CP165734">
    <property type="protein sequence ID" value="XDV58217.1"/>
    <property type="molecule type" value="Genomic_DNA"/>
</dbReference>
<dbReference type="AlphaFoldDB" id="A0AB39XKH7"/>
<reference evidence="1" key="1">
    <citation type="submission" date="2024-08" db="EMBL/GenBank/DDBJ databases">
        <authorList>
            <person name="Chaddad Z."/>
            <person name="Lamrabet M."/>
            <person name="Bouhnik O."/>
            <person name="Alami S."/>
            <person name="Wipf D."/>
            <person name="Courty P.E."/>
            <person name="Missbah El Idrissi M."/>
        </authorList>
    </citation>
    <scope>NUCLEOTIDE SEQUENCE</scope>
    <source>
        <strain evidence="1">LLZ17</strain>
    </source>
</reference>
<proteinExistence type="predicted"/>
<dbReference type="RefSeq" id="WP_369722710.1">
    <property type="nucleotide sequence ID" value="NZ_CP165734.1"/>
</dbReference>
<accession>A0AB39XKH7</accession>
<evidence type="ECO:0000313" key="1">
    <source>
        <dbReference type="EMBL" id="XDV58217.1"/>
    </source>
</evidence>
<sequence>MWIDPQPNDQLVLVWLLNLLRPHKEITTKLSLVHTDDVVANYRAESLAKWKLPVFKVTDDHVALASRAWNAWRAPTPQSCFDLLMEDLTMLPRLRSALIALFEEMPDVSTGLGASEMAMLGSIQDGCTDPQVARMAARHQEVFDEREAGELLDDLAQCPAPLIFGLGEAPFEKDEVARHHRYRKSQVGLTELGRAVVAGEDDFCRHNLIDRWWGGTHLTNGRL</sequence>
<organism evidence="1">
    <name type="scientific">Bradyrhizobium sp. LLZ17</name>
    <dbReference type="NCBI Taxonomy" id="3239388"/>
    <lineage>
        <taxon>Bacteria</taxon>
        <taxon>Pseudomonadati</taxon>
        <taxon>Pseudomonadota</taxon>
        <taxon>Alphaproteobacteria</taxon>
        <taxon>Hyphomicrobiales</taxon>
        <taxon>Nitrobacteraceae</taxon>
        <taxon>Bradyrhizobium</taxon>
    </lineage>
</organism>
<gene>
    <name evidence="1" type="ORF">AB8Z38_01310</name>
</gene>
<name>A0AB39XKH7_9BRAD</name>